<evidence type="ECO:0000259" key="2">
    <source>
        <dbReference type="Pfam" id="PF07603"/>
    </source>
</evidence>
<feature type="domain" description="Lcl C-terminal" evidence="2">
    <location>
        <begin position="239"/>
        <end position="352"/>
    </location>
</feature>
<evidence type="ECO:0000313" key="4">
    <source>
        <dbReference type="Proteomes" id="UP000189670"/>
    </source>
</evidence>
<evidence type="ECO:0000313" key="3">
    <source>
        <dbReference type="EMBL" id="ETR69926.1"/>
    </source>
</evidence>
<proteinExistence type="predicted"/>
<sequence length="701" mass="79500">MKPNQMIGLLLSLIIVSDLFAQLPDTNQVICYDNNQMMITCPLPGEDFYGQDACYQINPQSFTKLDDQGNTLPDTAEAWAMVKDNITGLIWEEKHAFDGYADYSNPNDADNQYSWYQSHEENKGTYNDNQHTEAFITDLNRNQFGGFNDWRLPDIKELVSIMDLSLHRPTIDWHYFQNLQLASYWSSTGDAHEPVKSWYVNFSTGSTYSSDQSKLYFVRAVRGNKKVNNSQYLVDNHDNTITDTLTGLMWLAPSSELAVSWSDAISYCEHLDIEGYADWRLPNAKELMSIVDYQQYSPAINTEFFPNVFSSEYWTSTTCVGQYFMAAWGVSFKEGILRSIVKGKKRRVIAVRGGQPVFEKQLYIKTPQSATQWRVGETMPISWDSADISGMIQISMSRKGGKPGSFDIISESTENDGSFDWIVESPKSFNCVLKITSLTDPEYATTQGLFSIHQLYIPKQTSLEDSIAYVSFTTDDIDANPCDLSISTSFSNEDLIQQINILPYTDSCRNRMLEIIPKSQMNGRSDITIWVKYQNDLLVSSTFQLDVLPVNDCPSFTASNENISVVRDNNVQVIENWAKDINAGPLNESYQALEFMINCDYLENFVVPPVISPQTGTLKFQTKDTFVGTIPLNISLKDSGGDTNNGCNSTQPISVNIEVFNCKLEILTKNSDLFARPFELVYTPFYEKKLISKHVKHHHIP</sequence>
<feature type="chain" id="PRO_5010715715" description="Lcl C-terminal domain-containing protein" evidence="1">
    <location>
        <begin position="22"/>
        <end position="701"/>
    </location>
</feature>
<evidence type="ECO:0000256" key="1">
    <source>
        <dbReference type="SAM" id="SignalP"/>
    </source>
</evidence>
<reference evidence="4" key="1">
    <citation type="submission" date="2012-11" db="EMBL/GenBank/DDBJ databases">
        <authorList>
            <person name="Lucero-Rivera Y.E."/>
            <person name="Tovar-Ramirez D."/>
        </authorList>
    </citation>
    <scope>NUCLEOTIDE SEQUENCE [LARGE SCALE GENOMIC DNA]</scope>
    <source>
        <strain evidence="4">Araruama</strain>
    </source>
</reference>
<dbReference type="EMBL" id="ATBP01000528">
    <property type="protein sequence ID" value="ETR69926.1"/>
    <property type="molecule type" value="Genomic_DNA"/>
</dbReference>
<accession>A0A1V1P591</accession>
<feature type="domain" description="Lcl C-terminal" evidence="2">
    <location>
        <begin position="81"/>
        <end position="222"/>
    </location>
</feature>
<dbReference type="InterPro" id="IPR011460">
    <property type="entry name" value="Lcl_C"/>
</dbReference>
<dbReference type="Pfam" id="PF07603">
    <property type="entry name" value="Lcl_C"/>
    <property type="match status" value="2"/>
</dbReference>
<dbReference type="PANTHER" id="PTHR35812:SF1">
    <property type="entry name" value="LIPOPROTEIN"/>
    <property type="match status" value="1"/>
</dbReference>
<protein>
    <recommendedName>
        <fullName evidence="2">Lcl C-terminal domain-containing protein</fullName>
    </recommendedName>
</protein>
<dbReference type="PANTHER" id="PTHR35812">
    <property type="entry name" value="LIPOPROTEIN"/>
    <property type="match status" value="1"/>
</dbReference>
<dbReference type="Proteomes" id="UP000189670">
    <property type="component" value="Unassembled WGS sequence"/>
</dbReference>
<organism evidence="3 4">
    <name type="scientific">Candidatus Magnetoglobus multicellularis str. Araruama</name>
    <dbReference type="NCBI Taxonomy" id="890399"/>
    <lineage>
        <taxon>Bacteria</taxon>
        <taxon>Pseudomonadati</taxon>
        <taxon>Thermodesulfobacteriota</taxon>
        <taxon>Desulfobacteria</taxon>
        <taxon>Desulfobacterales</taxon>
        <taxon>Desulfobacteraceae</taxon>
        <taxon>Candidatus Magnetoglobus</taxon>
    </lineage>
</organism>
<name>A0A1V1P591_9BACT</name>
<dbReference type="AlphaFoldDB" id="A0A1V1P591"/>
<feature type="signal peptide" evidence="1">
    <location>
        <begin position="1"/>
        <end position="21"/>
    </location>
</feature>
<gene>
    <name evidence="3" type="ORF">OMM_03608</name>
</gene>
<keyword evidence="1" id="KW-0732">Signal</keyword>
<comment type="caution">
    <text evidence="3">The sequence shown here is derived from an EMBL/GenBank/DDBJ whole genome shotgun (WGS) entry which is preliminary data.</text>
</comment>